<dbReference type="SMART" id="SM00220">
    <property type="entry name" value="S_TKc"/>
    <property type="match status" value="1"/>
</dbReference>
<dbReference type="InterPro" id="IPR051681">
    <property type="entry name" value="Ser/Thr_Kinases-Pseudokinases"/>
</dbReference>
<dbReference type="PANTHER" id="PTHR44329">
    <property type="entry name" value="SERINE/THREONINE-PROTEIN KINASE TNNI3K-RELATED"/>
    <property type="match status" value="1"/>
</dbReference>
<proteinExistence type="inferred from homology"/>
<dbReference type="PIRSF" id="PIRSF000654">
    <property type="entry name" value="Integrin-linked_kinase"/>
    <property type="match status" value="1"/>
</dbReference>
<dbReference type="CDD" id="cd13999">
    <property type="entry name" value="STKc_MAP3K-like"/>
    <property type="match status" value="1"/>
</dbReference>
<dbReference type="InterPro" id="IPR008271">
    <property type="entry name" value="Ser/Thr_kinase_AS"/>
</dbReference>
<dbReference type="SUPFAM" id="SSF48403">
    <property type="entry name" value="Ankyrin repeat"/>
    <property type="match status" value="1"/>
</dbReference>
<keyword evidence="5" id="KW-1185">Reference proteome</keyword>
<evidence type="ECO:0000259" key="3">
    <source>
        <dbReference type="PROSITE" id="PS50011"/>
    </source>
</evidence>
<feature type="repeat" description="ANK" evidence="2">
    <location>
        <begin position="46"/>
        <end position="78"/>
    </location>
</feature>
<dbReference type="Proteomes" id="UP001497522">
    <property type="component" value="Chromosome 8"/>
</dbReference>
<dbReference type="InterPro" id="IPR000719">
    <property type="entry name" value="Prot_kinase_dom"/>
</dbReference>
<feature type="domain" description="Protein kinase" evidence="3">
    <location>
        <begin position="122"/>
        <end position="384"/>
    </location>
</feature>
<dbReference type="SMART" id="SM00248">
    <property type="entry name" value="ANK"/>
    <property type="match status" value="3"/>
</dbReference>
<dbReference type="Gene3D" id="1.10.510.10">
    <property type="entry name" value="Transferase(Phosphotransferase) domain 1"/>
    <property type="match status" value="1"/>
</dbReference>
<evidence type="ECO:0000313" key="5">
    <source>
        <dbReference type="Proteomes" id="UP001497522"/>
    </source>
</evidence>
<dbReference type="Pfam" id="PF12796">
    <property type="entry name" value="Ank_2"/>
    <property type="match status" value="1"/>
</dbReference>
<evidence type="ECO:0000313" key="4">
    <source>
        <dbReference type="EMBL" id="CAK9882128.1"/>
    </source>
</evidence>
<dbReference type="PROSITE" id="PS50011">
    <property type="entry name" value="PROTEIN_KINASE_DOM"/>
    <property type="match status" value="1"/>
</dbReference>
<dbReference type="PANTHER" id="PTHR44329:SF62">
    <property type="entry name" value="PROTEIN KINASE DOMAIN-CONTAINING PROTEIN"/>
    <property type="match status" value="1"/>
</dbReference>
<accession>A0ABP1C067</accession>
<gene>
    <name evidence="4" type="ORF">CSSPJE1EN2_LOCUS23484</name>
</gene>
<dbReference type="Pfam" id="PF07714">
    <property type="entry name" value="PK_Tyr_Ser-Thr"/>
    <property type="match status" value="1"/>
</dbReference>
<keyword evidence="2" id="KW-0040">ANK repeat</keyword>
<dbReference type="InterPro" id="IPR011009">
    <property type="entry name" value="Kinase-like_dom_sf"/>
</dbReference>
<name>A0ABP1C067_9BRYO</name>
<dbReference type="InterPro" id="IPR001245">
    <property type="entry name" value="Ser-Thr/Tyr_kinase_cat_dom"/>
</dbReference>
<dbReference type="EMBL" id="OZ023709">
    <property type="protein sequence ID" value="CAK9882128.1"/>
    <property type="molecule type" value="Genomic_DNA"/>
</dbReference>
<dbReference type="InterPro" id="IPR002110">
    <property type="entry name" value="Ankyrin_rpt"/>
</dbReference>
<dbReference type="InterPro" id="IPR036770">
    <property type="entry name" value="Ankyrin_rpt-contain_sf"/>
</dbReference>
<protein>
    <recommendedName>
        <fullName evidence="3">Protein kinase domain-containing protein</fullName>
    </recommendedName>
</protein>
<evidence type="ECO:0000256" key="2">
    <source>
        <dbReference type="PROSITE-ProRule" id="PRU00023"/>
    </source>
</evidence>
<dbReference type="PROSITE" id="PS00108">
    <property type="entry name" value="PROTEIN_KINASE_ST"/>
    <property type="match status" value="1"/>
</dbReference>
<dbReference type="PROSITE" id="PS50297">
    <property type="entry name" value="ANK_REP_REGION"/>
    <property type="match status" value="1"/>
</dbReference>
<comment type="similarity">
    <text evidence="1">Belongs to the protein kinase superfamily. TKL Ser/Thr protein kinase family.</text>
</comment>
<dbReference type="Gene3D" id="3.30.200.20">
    <property type="entry name" value="Phosphorylase Kinase, domain 1"/>
    <property type="match status" value="1"/>
</dbReference>
<dbReference type="SUPFAM" id="SSF56112">
    <property type="entry name" value="Protein kinase-like (PK-like)"/>
    <property type="match status" value="1"/>
</dbReference>
<dbReference type="Gene3D" id="1.25.40.20">
    <property type="entry name" value="Ankyrin repeat-containing domain"/>
    <property type="match status" value="1"/>
</dbReference>
<sequence>MNDCLSGTHKVEEEVGTLLYYASKGNVQIIKHMLDNGTAVDAADYDGRTALHLAASEGHVAAVKLLLSYNANVNPSDRYNDTPLDNALMFDHKEVSKILDAHGGFAKPRPMESEIDVSELGLENAQLVGKGALGEIRLVKWRGTMVAAKTILKPLSSNRQIVKEFIGELALLQSLRHPNIVQFLGAVTKTRPLVIVTEYFPKGDLANLLERRGRLDATTAVNFALDIARGMNYLHKHNPDPIVHRDLKPRNLLLHDAGYLKVADFGLGKLLDASAEGLYDMTGETGTYRYMAPEVFLHKSYDKSVDVFSFAITVQELFEGGPQSKFQSPKEIAASRALDGKRPAFTANSYPPQMKDLLRQCWDEDPMKRPTFANIIDCLEDILFRLEHKKLDKWIWPLGSKSMVRKMQEP</sequence>
<reference evidence="4" key="1">
    <citation type="submission" date="2024-03" db="EMBL/GenBank/DDBJ databases">
        <authorList>
            <consortium name="ELIXIR-Norway"/>
            <consortium name="Elixir Norway"/>
        </authorList>
    </citation>
    <scope>NUCLEOTIDE SEQUENCE</scope>
</reference>
<dbReference type="PROSITE" id="PS50088">
    <property type="entry name" value="ANK_REPEAT"/>
    <property type="match status" value="1"/>
</dbReference>
<dbReference type="PRINTS" id="PR00109">
    <property type="entry name" value="TYRKINASE"/>
</dbReference>
<organism evidence="4 5">
    <name type="scientific">Sphagnum jensenii</name>
    <dbReference type="NCBI Taxonomy" id="128206"/>
    <lineage>
        <taxon>Eukaryota</taxon>
        <taxon>Viridiplantae</taxon>
        <taxon>Streptophyta</taxon>
        <taxon>Embryophyta</taxon>
        <taxon>Bryophyta</taxon>
        <taxon>Sphagnophytina</taxon>
        <taxon>Sphagnopsida</taxon>
        <taxon>Sphagnales</taxon>
        <taxon>Sphagnaceae</taxon>
        <taxon>Sphagnum</taxon>
    </lineage>
</organism>
<evidence type="ECO:0000256" key="1">
    <source>
        <dbReference type="ARBA" id="ARBA00005843"/>
    </source>
</evidence>